<dbReference type="InterPro" id="IPR002182">
    <property type="entry name" value="NB-ARC"/>
</dbReference>
<evidence type="ECO:0000256" key="1">
    <source>
        <dbReference type="ARBA" id="ARBA00022821"/>
    </source>
</evidence>
<keyword evidence="1" id="KW-0611">Plant defense</keyword>
<keyword evidence="4" id="KW-1185">Reference proteome</keyword>
<dbReference type="Proteomes" id="UP001168098">
    <property type="component" value="Unassembled WGS sequence"/>
</dbReference>
<protein>
    <recommendedName>
        <fullName evidence="2">NB-ARC domain-containing protein</fullName>
    </recommendedName>
</protein>
<gene>
    <name evidence="3" type="ORF">PVL29_017788</name>
</gene>
<dbReference type="GO" id="GO:0006952">
    <property type="term" value="P:defense response"/>
    <property type="evidence" value="ECO:0007669"/>
    <property type="project" value="UniProtKB-KW"/>
</dbReference>
<comment type="caution">
    <text evidence="3">The sequence shown here is derived from an EMBL/GenBank/DDBJ whole genome shotgun (WGS) entry which is preliminary data.</text>
</comment>
<feature type="domain" description="NB-ARC" evidence="2">
    <location>
        <begin position="5"/>
        <end position="62"/>
    </location>
</feature>
<dbReference type="Pfam" id="PF00931">
    <property type="entry name" value="NB-ARC"/>
    <property type="match status" value="1"/>
</dbReference>
<dbReference type="GO" id="GO:0043531">
    <property type="term" value="F:ADP binding"/>
    <property type="evidence" value="ECO:0007669"/>
    <property type="project" value="InterPro"/>
</dbReference>
<reference evidence="3 4" key="1">
    <citation type="journal article" date="2023" name="BMC Biotechnol.">
        <title>Vitis rotundifolia cv Carlos genome sequencing.</title>
        <authorList>
            <person name="Huff M."/>
            <person name="Hulse-Kemp A."/>
            <person name="Scheffler B."/>
            <person name="Youngblood R."/>
            <person name="Simpson S."/>
            <person name="Babiker E."/>
            <person name="Staton M."/>
        </authorList>
    </citation>
    <scope>NUCLEOTIDE SEQUENCE [LARGE SCALE GENOMIC DNA]</scope>
    <source>
        <tissue evidence="3">Leaf</tissue>
    </source>
</reference>
<proteinExistence type="predicted"/>
<dbReference type="SUPFAM" id="SSF52540">
    <property type="entry name" value="P-loop containing nucleoside triphosphate hydrolases"/>
    <property type="match status" value="1"/>
</dbReference>
<dbReference type="InterPro" id="IPR027417">
    <property type="entry name" value="P-loop_NTPase"/>
</dbReference>
<evidence type="ECO:0000313" key="3">
    <source>
        <dbReference type="EMBL" id="KAJ9685852.1"/>
    </source>
</evidence>
<dbReference type="AlphaFoldDB" id="A0AA39DKY9"/>
<name>A0AA39DKY9_VITRO</name>
<evidence type="ECO:0000259" key="2">
    <source>
        <dbReference type="Pfam" id="PF00931"/>
    </source>
</evidence>
<evidence type="ECO:0000313" key="4">
    <source>
        <dbReference type="Proteomes" id="UP001168098"/>
    </source>
</evidence>
<dbReference type="EMBL" id="JARBHA010000013">
    <property type="protein sequence ID" value="KAJ9685852.1"/>
    <property type="molecule type" value="Genomic_DNA"/>
</dbReference>
<organism evidence="3 4">
    <name type="scientific">Vitis rotundifolia</name>
    <name type="common">Muscadine grape</name>
    <dbReference type="NCBI Taxonomy" id="103349"/>
    <lineage>
        <taxon>Eukaryota</taxon>
        <taxon>Viridiplantae</taxon>
        <taxon>Streptophyta</taxon>
        <taxon>Embryophyta</taxon>
        <taxon>Tracheophyta</taxon>
        <taxon>Spermatophyta</taxon>
        <taxon>Magnoliopsida</taxon>
        <taxon>eudicotyledons</taxon>
        <taxon>Gunneridae</taxon>
        <taxon>Pentapetalae</taxon>
        <taxon>rosids</taxon>
        <taxon>Vitales</taxon>
        <taxon>Vitaceae</taxon>
        <taxon>Viteae</taxon>
        <taxon>Vitis</taxon>
    </lineage>
</organism>
<dbReference type="PANTHER" id="PTHR36766">
    <property type="entry name" value="PLANT BROAD-SPECTRUM MILDEW RESISTANCE PROTEIN RPW8"/>
    <property type="match status" value="1"/>
</dbReference>
<dbReference type="PANTHER" id="PTHR36766:SF40">
    <property type="entry name" value="DISEASE RESISTANCE PROTEIN RGA3"/>
    <property type="match status" value="1"/>
</dbReference>
<sequence>MKFLDWDSLRIPLLPSAQGSKIVVTTRDETVTKTMGAVSTHRLKELSPENCWSLLQNLHFKMGIPVHIMSLNP</sequence>
<accession>A0AA39DKY9</accession>